<proteinExistence type="predicted"/>
<dbReference type="PANTHER" id="PTHR10587">
    <property type="entry name" value="GLYCOSYL TRANSFERASE-RELATED"/>
    <property type="match status" value="1"/>
</dbReference>
<feature type="domain" description="NodB homology" evidence="2">
    <location>
        <begin position="66"/>
        <end position="245"/>
    </location>
</feature>
<evidence type="ECO:0000313" key="4">
    <source>
        <dbReference type="Proteomes" id="UP000515823"/>
    </source>
</evidence>
<reference evidence="3 4" key="1">
    <citation type="submission" date="2020-08" db="EMBL/GenBank/DDBJ databases">
        <authorList>
            <person name="Liu C."/>
            <person name="Sun Q."/>
        </authorList>
    </citation>
    <scope>NUCLEOTIDE SEQUENCE [LARGE SCALE GENOMIC DNA]</scope>
    <source>
        <strain evidence="3 4">NSJ-38</strain>
    </source>
</reference>
<dbReference type="Gene3D" id="3.20.20.370">
    <property type="entry name" value="Glycoside hydrolase/deacetylase"/>
    <property type="match status" value="1"/>
</dbReference>
<dbReference type="PROSITE" id="PS51677">
    <property type="entry name" value="NODB"/>
    <property type="match status" value="1"/>
</dbReference>
<dbReference type="SUPFAM" id="SSF88713">
    <property type="entry name" value="Glycoside hydrolase/deacetylase"/>
    <property type="match status" value="1"/>
</dbReference>
<dbReference type="PANTHER" id="PTHR10587:SF128">
    <property type="entry name" value="POLYSACCHARIDE DEACETYLASE PDAB-RELATED"/>
    <property type="match status" value="1"/>
</dbReference>
<dbReference type="InterPro" id="IPR050248">
    <property type="entry name" value="Polysacc_deacetylase_ArnD"/>
</dbReference>
<dbReference type="EMBL" id="CP060634">
    <property type="protein sequence ID" value="QNM04749.1"/>
    <property type="molecule type" value="Genomic_DNA"/>
</dbReference>
<dbReference type="Pfam" id="PF01522">
    <property type="entry name" value="Polysacc_deac_1"/>
    <property type="match status" value="1"/>
</dbReference>
<dbReference type="KEGG" id="qdo:H9Q78_09810"/>
<evidence type="ECO:0000256" key="1">
    <source>
        <dbReference type="SAM" id="Phobius"/>
    </source>
</evidence>
<keyword evidence="1" id="KW-0472">Membrane</keyword>
<dbReference type="Proteomes" id="UP000515823">
    <property type="component" value="Chromosome"/>
</dbReference>
<evidence type="ECO:0000313" key="3">
    <source>
        <dbReference type="EMBL" id="QNM04749.1"/>
    </source>
</evidence>
<keyword evidence="4" id="KW-1185">Reference proteome</keyword>
<dbReference type="GO" id="GO:0016020">
    <property type="term" value="C:membrane"/>
    <property type="evidence" value="ECO:0007669"/>
    <property type="project" value="TreeGrafter"/>
</dbReference>
<dbReference type="CDD" id="cd10917">
    <property type="entry name" value="CE4_NodB_like_6s_7s"/>
    <property type="match status" value="1"/>
</dbReference>
<sequence length="267" mass="30252">MRLLRSPKKKLLKKELLHRIAENGFLWLAVFILAAGAILYIPAAISVSSTVGTRELPIYSVDTDKKQVALSFDAAWGNEDTRSIMEILRKHNIKCTFFMTGGWVESYPEDVRFIASEGHDLGNHSETHPNMSELSPDEIKSELMSVHNKVKELTGVEMTLFRPPYGDYDNNVVLTSKECGYYCIQWDVDSLDWKDYGTENIIKTVLNHKNLQNGSIILMHNGAKYTPGALEAIITGLQNQGYELVPISQLIYKDSYHMDQTGRQIHD</sequence>
<dbReference type="GO" id="GO:0016810">
    <property type="term" value="F:hydrolase activity, acting on carbon-nitrogen (but not peptide) bonds"/>
    <property type="evidence" value="ECO:0007669"/>
    <property type="project" value="InterPro"/>
</dbReference>
<dbReference type="InterPro" id="IPR002509">
    <property type="entry name" value="NODB_dom"/>
</dbReference>
<gene>
    <name evidence="3" type="ORF">H9Q78_09810</name>
</gene>
<name>A0A7G9G1R7_9FIRM</name>
<protein>
    <submittedName>
        <fullName evidence="3">Polysaccharide deacetylase family protein</fullName>
    </submittedName>
</protein>
<keyword evidence="1" id="KW-1133">Transmembrane helix</keyword>
<accession>A0A7G9G1R7</accession>
<feature type="transmembrane region" description="Helical" evidence="1">
    <location>
        <begin position="20"/>
        <end position="41"/>
    </location>
</feature>
<dbReference type="InterPro" id="IPR011330">
    <property type="entry name" value="Glyco_hydro/deAcase_b/a-brl"/>
</dbReference>
<dbReference type="GO" id="GO:0005975">
    <property type="term" value="P:carbohydrate metabolic process"/>
    <property type="evidence" value="ECO:0007669"/>
    <property type="project" value="InterPro"/>
</dbReference>
<dbReference type="AlphaFoldDB" id="A0A7G9G1R7"/>
<dbReference type="RefSeq" id="WP_249301371.1">
    <property type="nucleotide sequence ID" value="NZ_CP060634.1"/>
</dbReference>
<organism evidence="3 4">
    <name type="scientific">Qiania dongpingensis</name>
    <dbReference type="NCBI Taxonomy" id="2763669"/>
    <lineage>
        <taxon>Bacteria</taxon>
        <taxon>Bacillati</taxon>
        <taxon>Bacillota</taxon>
        <taxon>Clostridia</taxon>
        <taxon>Lachnospirales</taxon>
        <taxon>Lachnospiraceae</taxon>
        <taxon>Qiania</taxon>
    </lineage>
</organism>
<keyword evidence="1" id="KW-0812">Transmembrane</keyword>
<evidence type="ECO:0000259" key="2">
    <source>
        <dbReference type="PROSITE" id="PS51677"/>
    </source>
</evidence>